<gene>
    <name evidence="2" type="ORF">EXIGLDRAFT_729685</name>
</gene>
<feature type="region of interest" description="Disordered" evidence="1">
    <location>
        <begin position="47"/>
        <end position="74"/>
    </location>
</feature>
<name>A0A165CHF9_EXIGL</name>
<dbReference type="EMBL" id="KV426321">
    <property type="protein sequence ID" value="KZV82466.1"/>
    <property type="molecule type" value="Genomic_DNA"/>
</dbReference>
<evidence type="ECO:0000256" key="1">
    <source>
        <dbReference type="SAM" id="MobiDB-lite"/>
    </source>
</evidence>
<organism evidence="2 3">
    <name type="scientific">Exidia glandulosa HHB12029</name>
    <dbReference type="NCBI Taxonomy" id="1314781"/>
    <lineage>
        <taxon>Eukaryota</taxon>
        <taxon>Fungi</taxon>
        <taxon>Dikarya</taxon>
        <taxon>Basidiomycota</taxon>
        <taxon>Agaricomycotina</taxon>
        <taxon>Agaricomycetes</taxon>
        <taxon>Auriculariales</taxon>
        <taxon>Exidiaceae</taxon>
        <taxon>Exidia</taxon>
    </lineage>
</organism>
<reference evidence="2 3" key="1">
    <citation type="journal article" date="2016" name="Mol. Biol. Evol.">
        <title>Comparative Genomics of Early-Diverging Mushroom-Forming Fungi Provides Insights into the Origins of Lignocellulose Decay Capabilities.</title>
        <authorList>
            <person name="Nagy L.G."/>
            <person name="Riley R."/>
            <person name="Tritt A."/>
            <person name="Adam C."/>
            <person name="Daum C."/>
            <person name="Floudas D."/>
            <person name="Sun H."/>
            <person name="Yadav J.S."/>
            <person name="Pangilinan J."/>
            <person name="Larsson K.H."/>
            <person name="Matsuura K."/>
            <person name="Barry K."/>
            <person name="Labutti K."/>
            <person name="Kuo R."/>
            <person name="Ohm R.A."/>
            <person name="Bhattacharya S.S."/>
            <person name="Shirouzu T."/>
            <person name="Yoshinaga Y."/>
            <person name="Martin F.M."/>
            <person name="Grigoriev I.V."/>
            <person name="Hibbett D.S."/>
        </authorList>
    </citation>
    <scope>NUCLEOTIDE SEQUENCE [LARGE SCALE GENOMIC DNA]</scope>
    <source>
        <strain evidence="2 3">HHB12029</strain>
    </source>
</reference>
<feature type="compositionally biased region" description="Low complexity" evidence="1">
    <location>
        <begin position="53"/>
        <end position="74"/>
    </location>
</feature>
<sequence length="74" mass="7854">MATFLTTRLIPINFGIPVLQYLLYSWPLFFPTSPVADAAVSTASILSPTETQAPSNAESPPSSASPTFPATIKL</sequence>
<evidence type="ECO:0000313" key="2">
    <source>
        <dbReference type="EMBL" id="KZV82466.1"/>
    </source>
</evidence>
<dbReference type="Proteomes" id="UP000077266">
    <property type="component" value="Unassembled WGS sequence"/>
</dbReference>
<dbReference type="AlphaFoldDB" id="A0A165CHF9"/>
<protein>
    <submittedName>
        <fullName evidence="2">Uncharacterized protein</fullName>
    </submittedName>
</protein>
<proteinExistence type="predicted"/>
<keyword evidence="3" id="KW-1185">Reference proteome</keyword>
<accession>A0A165CHF9</accession>
<dbReference type="InParanoid" id="A0A165CHF9"/>
<evidence type="ECO:0000313" key="3">
    <source>
        <dbReference type="Proteomes" id="UP000077266"/>
    </source>
</evidence>